<dbReference type="EMBL" id="CP025012">
    <property type="protein sequence ID" value="AUW41342.1"/>
    <property type="molecule type" value="Genomic_DNA"/>
</dbReference>
<keyword evidence="3" id="KW-0808">Transferase</keyword>
<dbReference type="InterPro" id="IPR029044">
    <property type="entry name" value="Nucleotide-diphossugar_trans"/>
</dbReference>
<dbReference type="Gene3D" id="3.90.550.10">
    <property type="entry name" value="Spore Coat Polysaccharide Biosynthesis Protein SpsA, Chain A"/>
    <property type="match status" value="1"/>
</dbReference>
<dbReference type="CDD" id="cd04179">
    <property type="entry name" value="DPM_DPG-synthase_like"/>
    <property type="match status" value="1"/>
</dbReference>
<dbReference type="Proteomes" id="UP000238523">
    <property type="component" value="Chromosome"/>
</dbReference>
<proteinExistence type="predicted"/>
<dbReference type="RefSeq" id="WP_105005341.1">
    <property type="nucleotide sequence ID" value="NZ_CP025012.1"/>
</dbReference>
<accession>A0A2K9YZB7</accession>
<dbReference type="InterPro" id="IPR050256">
    <property type="entry name" value="Glycosyltransferase_2"/>
</dbReference>
<feature type="domain" description="Glycosyltransferase 2-like" evidence="2">
    <location>
        <begin position="35"/>
        <end position="186"/>
    </location>
</feature>
<protein>
    <submittedName>
        <fullName evidence="3">Putative glycosyltransferase</fullName>
    </submittedName>
</protein>
<dbReference type="PANTHER" id="PTHR48090">
    <property type="entry name" value="UNDECAPRENYL-PHOSPHATE 4-DEOXY-4-FORMAMIDO-L-ARABINOSE TRANSFERASE-RELATED"/>
    <property type="match status" value="1"/>
</dbReference>
<dbReference type="GO" id="GO:0016740">
    <property type="term" value="F:transferase activity"/>
    <property type="evidence" value="ECO:0007669"/>
    <property type="project" value="UniProtKB-KW"/>
</dbReference>
<dbReference type="InterPro" id="IPR001173">
    <property type="entry name" value="Glyco_trans_2-like"/>
</dbReference>
<evidence type="ECO:0000313" key="4">
    <source>
        <dbReference type="Proteomes" id="UP000238523"/>
    </source>
</evidence>
<evidence type="ECO:0000313" key="3">
    <source>
        <dbReference type="EMBL" id="AUW41342.1"/>
    </source>
</evidence>
<dbReference type="SUPFAM" id="SSF53448">
    <property type="entry name" value="Nucleotide-diphospho-sugar transferases"/>
    <property type="match status" value="1"/>
</dbReference>
<dbReference type="AlphaFoldDB" id="A0A2K9YZB7"/>
<evidence type="ECO:0000256" key="1">
    <source>
        <dbReference type="SAM" id="MobiDB-lite"/>
    </source>
</evidence>
<feature type="region of interest" description="Disordered" evidence="1">
    <location>
        <begin position="1"/>
        <end position="23"/>
    </location>
</feature>
<sequence>MSAIEALESSHSSMPVPSHSSMPVQGPMFNLPRTSLVIPTLNEAENIKLLLPRIPTWVHEIIIVDGRSTDGTPDIARSMRDDVKIVLQPKKGKGIALRTGFEAATGDMIVMLDADGSMDPYEIILFVAALVAGADFVKGSRFMQGGGTSDMTVIRRFGNLGLTLLVRMLYGSSFSDLCYGYMGFWRRHVPLLRADCDGFEIETLINLRALKNKLKIMEVASFESERIYGVSNLRALPDGWRVLKTIFRERVSTPTGVQVLEQGIS</sequence>
<dbReference type="PANTHER" id="PTHR48090:SF7">
    <property type="entry name" value="RFBJ PROTEIN"/>
    <property type="match status" value="1"/>
</dbReference>
<feature type="compositionally biased region" description="Low complexity" evidence="1">
    <location>
        <begin position="9"/>
        <end position="23"/>
    </location>
</feature>
<gene>
    <name evidence="3" type="ORF">CUJ84_Chr000942</name>
</gene>
<organism evidence="3 4">
    <name type="scientific">Rhizobium leguminosarum</name>
    <dbReference type="NCBI Taxonomy" id="384"/>
    <lineage>
        <taxon>Bacteria</taxon>
        <taxon>Pseudomonadati</taxon>
        <taxon>Pseudomonadota</taxon>
        <taxon>Alphaproteobacteria</taxon>
        <taxon>Hyphomicrobiales</taxon>
        <taxon>Rhizobiaceae</taxon>
        <taxon>Rhizobium/Agrobacterium group</taxon>
        <taxon>Rhizobium</taxon>
    </lineage>
</organism>
<name>A0A2K9YZB7_RHILE</name>
<reference evidence="3 4" key="1">
    <citation type="submission" date="2017-11" db="EMBL/GenBank/DDBJ databases">
        <title>Complete genome of Rhizobium leguminosarum Norway, an ineffective micro-symbiont.</title>
        <authorList>
            <person name="Hoffrichter A."/>
            <person name="Liang J."/>
            <person name="Brachmann A."/>
            <person name="Marin M."/>
        </authorList>
    </citation>
    <scope>NUCLEOTIDE SEQUENCE [LARGE SCALE GENOMIC DNA]</scope>
    <source>
        <strain evidence="3 4">Norway</strain>
    </source>
</reference>
<dbReference type="Pfam" id="PF00535">
    <property type="entry name" value="Glycos_transf_2"/>
    <property type="match status" value="1"/>
</dbReference>
<evidence type="ECO:0000259" key="2">
    <source>
        <dbReference type="Pfam" id="PF00535"/>
    </source>
</evidence>